<evidence type="ECO:0000256" key="10">
    <source>
        <dbReference type="RuleBase" id="RU000532"/>
    </source>
</evidence>
<dbReference type="Ensembl" id="ENSSLDT00000002377.1">
    <property type="protein sequence ID" value="ENSSLDP00000002278.1"/>
    <property type="gene ID" value="ENSSLDG00000001863.1"/>
</dbReference>
<keyword evidence="7 10" id="KW-0418">Kinase</keyword>
<dbReference type="Proteomes" id="UP000261360">
    <property type="component" value="Unplaced"/>
</dbReference>
<evidence type="ECO:0000256" key="7">
    <source>
        <dbReference type="ARBA" id="ARBA00022777"/>
    </source>
</evidence>
<reference evidence="12" key="2">
    <citation type="submission" date="2025-09" db="UniProtKB">
        <authorList>
            <consortium name="Ensembl"/>
        </authorList>
    </citation>
    <scope>IDENTIFICATION</scope>
</reference>
<dbReference type="GO" id="GO:0006094">
    <property type="term" value="P:gluconeogenesis"/>
    <property type="evidence" value="ECO:0007669"/>
    <property type="project" value="TreeGrafter"/>
</dbReference>
<dbReference type="GO" id="GO:0005829">
    <property type="term" value="C:cytosol"/>
    <property type="evidence" value="ECO:0007669"/>
    <property type="project" value="TreeGrafter"/>
</dbReference>
<reference evidence="12" key="1">
    <citation type="submission" date="2025-08" db="UniProtKB">
        <authorList>
            <consortium name="Ensembl"/>
        </authorList>
    </citation>
    <scope>IDENTIFICATION</scope>
</reference>
<accession>A0A3B4WLE4</accession>
<dbReference type="InterPro" id="IPR015911">
    <property type="entry name" value="Phosphoglycerate_kinase_CS"/>
</dbReference>
<dbReference type="Gene3D" id="3.40.50.1260">
    <property type="entry name" value="Phosphoglycerate kinase, N-terminal domain"/>
    <property type="match status" value="1"/>
</dbReference>
<dbReference type="InterPro" id="IPR036043">
    <property type="entry name" value="Phosphoglycerate_kinase_sf"/>
</dbReference>
<dbReference type="GO" id="GO:0004618">
    <property type="term" value="F:phosphoglycerate kinase activity"/>
    <property type="evidence" value="ECO:0007669"/>
    <property type="project" value="UniProtKB-EC"/>
</dbReference>
<dbReference type="UniPathway" id="UPA00109">
    <property type="reaction ID" value="UER00185"/>
</dbReference>
<comment type="subunit">
    <text evidence="11">Monomer.</text>
</comment>
<evidence type="ECO:0000256" key="3">
    <source>
        <dbReference type="ARBA" id="ARBA00008982"/>
    </source>
</evidence>
<dbReference type="STRING" id="1841481.ENSSLDP00000002278"/>
<dbReference type="EC" id="2.7.2.3" evidence="4 10"/>
<evidence type="ECO:0000313" key="12">
    <source>
        <dbReference type="Ensembl" id="ENSSLDP00000002278.1"/>
    </source>
</evidence>
<keyword evidence="5 10" id="KW-0808">Transferase</keyword>
<comment type="cofactor">
    <cofactor evidence="2">
        <name>Mg(2+)</name>
        <dbReference type="ChEBI" id="CHEBI:18420"/>
    </cofactor>
</comment>
<comment type="pathway">
    <text evidence="10">Carbohydrate degradation; glycolysis; pyruvate from D-glyceraldehyde 3-phosphate: step 2/5.</text>
</comment>
<dbReference type="InterPro" id="IPR015824">
    <property type="entry name" value="Phosphoglycerate_kinase_N"/>
</dbReference>
<keyword evidence="9" id="KW-0460">Magnesium</keyword>
<dbReference type="InterPro" id="IPR001576">
    <property type="entry name" value="Phosphoglycerate_kinase"/>
</dbReference>
<evidence type="ECO:0000256" key="5">
    <source>
        <dbReference type="ARBA" id="ARBA00022679"/>
    </source>
</evidence>
<dbReference type="PROSITE" id="PS00111">
    <property type="entry name" value="PGLYCERATE_KINASE"/>
    <property type="match status" value="1"/>
</dbReference>
<evidence type="ECO:0000256" key="2">
    <source>
        <dbReference type="ARBA" id="ARBA00001946"/>
    </source>
</evidence>
<comment type="similarity">
    <text evidence="3 10">Belongs to the phosphoglycerate kinase family.</text>
</comment>
<evidence type="ECO:0000256" key="4">
    <source>
        <dbReference type="ARBA" id="ARBA00013061"/>
    </source>
</evidence>
<organism evidence="12 13">
    <name type="scientific">Seriola lalandi dorsalis</name>
    <dbReference type="NCBI Taxonomy" id="1841481"/>
    <lineage>
        <taxon>Eukaryota</taxon>
        <taxon>Metazoa</taxon>
        <taxon>Chordata</taxon>
        <taxon>Craniata</taxon>
        <taxon>Vertebrata</taxon>
        <taxon>Euteleostomi</taxon>
        <taxon>Actinopterygii</taxon>
        <taxon>Neopterygii</taxon>
        <taxon>Teleostei</taxon>
        <taxon>Neoteleostei</taxon>
        <taxon>Acanthomorphata</taxon>
        <taxon>Carangaria</taxon>
        <taxon>Carangiformes</taxon>
        <taxon>Carangidae</taxon>
        <taxon>Seriola</taxon>
    </lineage>
</organism>
<evidence type="ECO:0000256" key="11">
    <source>
        <dbReference type="RuleBase" id="RU000696"/>
    </source>
</evidence>
<evidence type="ECO:0000256" key="1">
    <source>
        <dbReference type="ARBA" id="ARBA00000642"/>
    </source>
</evidence>
<dbReference type="AlphaFoldDB" id="A0A3B4WLE4"/>
<evidence type="ECO:0000256" key="9">
    <source>
        <dbReference type="ARBA" id="ARBA00022842"/>
    </source>
</evidence>
<evidence type="ECO:0000313" key="13">
    <source>
        <dbReference type="Proteomes" id="UP000261360"/>
    </source>
</evidence>
<dbReference type="PANTHER" id="PTHR11406:SF23">
    <property type="entry name" value="PHOSPHOGLYCERATE KINASE 1, CHLOROPLASTIC-RELATED"/>
    <property type="match status" value="1"/>
</dbReference>
<evidence type="ECO:0000256" key="6">
    <source>
        <dbReference type="ARBA" id="ARBA00022741"/>
    </source>
</evidence>
<dbReference type="GeneTree" id="ENSGT00390000008820"/>
<dbReference type="SUPFAM" id="SSF53748">
    <property type="entry name" value="Phosphoglycerate kinase"/>
    <property type="match status" value="1"/>
</dbReference>
<dbReference type="GO" id="GO:0005524">
    <property type="term" value="F:ATP binding"/>
    <property type="evidence" value="ECO:0007669"/>
    <property type="project" value="UniProtKB-KW"/>
</dbReference>
<proteinExistence type="inferred from homology"/>
<protein>
    <recommendedName>
        <fullName evidence="4 10">Phosphoglycerate kinase</fullName>
        <ecNumber evidence="4 10">2.7.2.3</ecNumber>
    </recommendedName>
</protein>
<name>A0A3B4WLE4_SERLL</name>
<sequence>MAKKSVGDLSEADLKGKKVLVRCDLNVPLDGKTITDDTRIRASVPTVKYLVEKGAKVLLSSHLGRPKSGPEDKFSLGPVAPRLSELLGKDVVMAPDCIGDGVKDAPAPPVKLAAARLRPPPHAV</sequence>
<dbReference type="GO" id="GO:0043531">
    <property type="term" value="F:ADP binding"/>
    <property type="evidence" value="ECO:0007669"/>
    <property type="project" value="TreeGrafter"/>
</dbReference>
<comment type="catalytic activity">
    <reaction evidence="1 10">
        <text>(2R)-3-phosphoglycerate + ATP = (2R)-3-phospho-glyceroyl phosphate + ADP</text>
        <dbReference type="Rhea" id="RHEA:14801"/>
        <dbReference type="ChEBI" id="CHEBI:30616"/>
        <dbReference type="ChEBI" id="CHEBI:57604"/>
        <dbReference type="ChEBI" id="CHEBI:58272"/>
        <dbReference type="ChEBI" id="CHEBI:456216"/>
        <dbReference type="EC" id="2.7.2.3"/>
    </reaction>
</comment>
<evidence type="ECO:0000256" key="8">
    <source>
        <dbReference type="ARBA" id="ARBA00022840"/>
    </source>
</evidence>
<dbReference type="PANTHER" id="PTHR11406">
    <property type="entry name" value="PHOSPHOGLYCERATE KINASE"/>
    <property type="match status" value="1"/>
</dbReference>
<dbReference type="GO" id="GO:0006096">
    <property type="term" value="P:glycolytic process"/>
    <property type="evidence" value="ECO:0007669"/>
    <property type="project" value="UniProtKB-UniPathway"/>
</dbReference>
<keyword evidence="8" id="KW-0067">ATP-binding</keyword>
<dbReference type="PRINTS" id="PR00477">
    <property type="entry name" value="PHGLYCKINASE"/>
</dbReference>
<keyword evidence="13" id="KW-1185">Reference proteome</keyword>
<dbReference type="Pfam" id="PF00162">
    <property type="entry name" value="PGK"/>
    <property type="match status" value="1"/>
</dbReference>
<keyword evidence="6" id="KW-0547">Nucleotide-binding</keyword>